<protein>
    <submittedName>
        <fullName evidence="1">Uncharacterized protein</fullName>
    </submittedName>
</protein>
<proteinExistence type="predicted"/>
<dbReference type="AlphaFoldDB" id="A0A085NFZ4"/>
<reference evidence="1" key="1">
    <citation type="journal article" date="2014" name="Nat. Genet.">
        <title>Genome and transcriptome of the porcine whipworm Trichuris suis.</title>
        <authorList>
            <person name="Jex A.R."/>
            <person name="Nejsum P."/>
            <person name="Schwarz E.M."/>
            <person name="Hu L."/>
            <person name="Young N.D."/>
            <person name="Hall R.S."/>
            <person name="Korhonen P.K."/>
            <person name="Liao S."/>
            <person name="Thamsborg S."/>
            <person name="Xia J."/>
            <person name="Xu P."/>
            <person name="Wang S."/>
            <person name="Scheerlinck J.P."/>
            <person name="Hofmann A."/>
            <person name="Sternberg P.W."/>
            <person name="Wang J."/>
            <person name="Gasser R.B."/>
        </authorList>
    </citation>
    <scope>NUCLEOTIDE SEQUENCE [LARGE SCALE GENOMIC DNA]</scope>
    <source>
        <strain evidence="1">DCEP-RM93F</strain>
    </source>
</reference>
<evidence type="ECO:0000313" key="1">
    <source>
        <dbReference type="EMBL" id="KFD68390.1"/>
    </source>
</evidence>
<organism evidence="1">
    <name type="scientific">Trichuris suis</name>
    <name type="common">pig whipworm</name>
    <dbReference type="NCBI Taxonomy" id="68888"/>
    <lineage>
        <taxon>Eukaryota</taxon>
        <taxon>Metazoa</taxon>
        <taxon>Ecdysozoa</taxon>
        <taxon>Nematoda</taxon>
        <taxon>Enoplea</taxon>
        <taxon>Dorylaimia</taxon>
        <taxon>Trichinellida</taxon>
        <taxon>Trichuridae</taxon>
        <taxon>Trichuris</taxon>
    </lineage>
</organism>
<sequence>MFKIHRLPSWAKFCYETCSCIEENDPNIAISKKRALIAVSQAEKGKRSTSLMICRLRLCPMQIAVGKGNVFSLALVCWPRRDKLDRLSRVKTSSLSSS</sequence>
<gene>
    <name evidence="1" type="ORF">M514_04093</name>
</gene>
<dbReference type="Proteomes" id="UP000030758">
    <property type="component" value="Unassembled WGS sequence"/>
</dbReference>
<dbReference type="EMBL" id="KL367505">
    <property type="protein sequence ID" value="KFD68390.1"/>
    <property type="molecule type" value="Genomic_DNA"/>
</dbReference>
<name>A0A085NFZ4_9BILA</name>
<accession>A0A085NFZ4</accession>